<accession>A0A0F5QCR0</accession>
<dbReference type="InterPro" id="IPR010131">
    <property type="entry name" value="MdtP/NodT-like"/>
</dbReference>
<dbReference type="PANTHER" id="PTHR30203:SF29">
    <property type="entry name" value="PROTEIN CYAE"/>
    <property type="match status" value="1"/>
</dbReference>
<dbReference type="PANTHER" id="PTHR30203">
    <property type="entry name" value="OUTER MEMBRANE CATION EFFLUX PROTEIN"/>
    <property type="match status" value="1"/>
</dbReference>
<evidence type="ECO:0000256" key="2">
    <source>
        <dbReference type="PIRNR" id="PIRNR001892"/>
    </source>
</evidence>
<proteinExistence type="inferred from homology"/>
<keyword evidence="2" id="KW-0354">Hemolysis</keyword>
<dbReference type="GO" id="GO:0031640">
    <property type="term" value="P:killing of cells of another organism"/>
    <property type="evidence" value="ECO:0007669"/>
    <property type="project" value="UniProtKB-KW"/>
</dbReference>
<sequence length="499" mass="51871">MVLIAGLAMVGLAACSSSSMKLAPASATTPYKGVAGQAAVNGGSADFGVATDPSMPIVIAAPKLDANHTYSLPELINIAQLSNPVTRAAWQRAREAAAASGAVEATYLPILTADVLAGYAVTSNTVPGIDIGPVTVPSGTVTTSGIQATPALAVKWLLFDFGARDAALASAQQLSFAANVTFNAAHQKLIFDVSNAFFQYSAARSQSRINRDALANSKVVLSASEARLKQGIATTMEVAQAKQQVAQAEFDLTQATGRERNTYHYLLEAMGISPTTTIKVQDVSGRALPRVVPTNLDTLIVASLQRRPDVQAAFARVKANKEGIAAARAEYMPKVAVTGTLNQNVGHYSIDDSRVGTVGSLNVNQPNAAVLVGLSLPLFDGGLRDARMEAAVAQAAASEQEFAQLQNLAAREIVVAYDVLRTSLSGHAAATELVNAAQTNYDAALDYYKNGLGTMADISIAQTGLLKAQYARAQARSDSLSAAATMAFATGQLTNASVP</sequence>
<feature type="signal peptide" evidence="3">
    <location>
        <begin position="1"/>
        <end position="21"/>
    </location>
</feature>
<evidence type="ECO:0000313" key="5">
    <source>
        <dbReference type="Proteomes" id="UP000033411"/>
    </source>
</evidence>
<dbReference type="GO" id="GO:0009279">
    <property type="term" value="C:cell outer membrane"/>
    <property type="evidence" value="ECO:0007669"/>
    <property type="project" value="UniProtKB-SubCell"/>
</dbReference>
<keyword evidence="2" id="KW-0998">Cell outer membrane</keyword>
<keyword evidence="3" id="KW-0732">Signal</keyword>
<comment type="subcellular location">
    <subcellularLocation>
        <location evidence="2">Cell outer membrane</location>
        <topology evidence="2">Peripheral membrane protein</topology>
    </subcellularLocation>
</comment>
<dbReference type="InterPro" id="IPR003423">
    <property type="entry name" value="OMP_efflux"/>
</dbReference>
<dbReference type="SUPFAM" id="SSF56954">
    <property type="entry name" value="Outer membrane efflux proteins (OEP)"/>
    <property type="match status" value="1"/>
</dbReference>
<gene>
    <name evidence="4" type="ORF">WH87_08725</name>
</gene>
<keyword evidence="2" id="KW-0472">Membrane</keyword>
<dbReference type="EMBL" id="LANJ01000016">
    <property type="protein sequence ID" value="KKC37779.1"/>
    <property type="molecule type" value="Genomic_DNA"/>
</dbReference>
<evidence type="ECO:0000256" key="1">
    <source>
        <dbReference type="ARBA" id="ARBA00007613"/>
    </source>
</evidence>
<dbReference type="GO" id="GO:0015562">
    <property type="term" value="F:efflux transmembrane transporter activity"/>
    <property type="evidence" value="ECO:0007669"/>
    <property type="project" value="InterPro"/>
</dbReference>
<dbReference type="InterPro" id="IPR028351">
    <property type="entry name" value="CyaE"/>
</dbReference>
<comment type="function">
    <text evidence="2">CyaE is necessary for transport of calmodulin-sensitive adenylate cyclase-hemolysin (cyclolysin).</text>
</comment>
<comment type="caution">
    <text evidence="4">The sequence shown here is derived from an EMBL/GenBank/DDBJ whole genome shotgun (WGS) entry which is preliminary data.</text>
</comment>
<evidence type="ECO:0000313" key="4">
    <source>
        <dbReference type="EMBL" id="KKC37779.1"/>
    </source>
</evidence>
<name>A0A0F5QCR0_9HYPH</name>
<reference evidence="4 5" key="1">
    <citation type="submission" date="2015-03" db="EMBL/GenBank/DDBJ databases">
        <authorList>
            <person name="Lepp D."/>
            <person name="Hassan Y.I."/>
            <person name="Li X.-Z."/>
            <person name="Zhou T."/>
        </authorList>
    </citation>
    <scope>NUCLEOTIDE SEQUENCE [LARGE SCALE GENOMIC DNA]</scope>
    <source>
        <strain evidence="4 5">E84</strain>
    </source>
</reference>
<keyword evidence="2" id="KW-0204">Cytolysis</keyword>
<evidence type="ECO:0000256" key="3">
    <source>
        <dbReference type="SAM" id="SignalP"/>
    </source>
</evidence>
<comment type="similarity">
    <text evidence="1 2">Belongs to the outer membrane factor (OMF) (TC 1.B.17) family.</text>
</comment>
<dbReference type="Pfam" id="PF02321">
    <property type="entry name" value="OEP"/>
    <property type="match status" value="2"/>
</dbReference>
<dbReference type="PIRSF" id="PIRSF001892">
    <property type="entry name" value="CyaE"/>
    <property type="match status" value="1"/>
</dbReference>
<keyword evidence="5" id="KW-1185">Reference proteome</keyword>
<protein>
    <recommendedName>
        <fullName evidence="2">Protein CyaE</fullName>
    </recommendedName>
</protein>
<dbReference type="AlphaFoldDB" id="A0A0F5QCR0"/>
<feature type="chain" id="PRO_5002494534" description="Protein CyaE" evidence="3">
    <location>
        <begin position="22"/>
        <end position="499"/>
    </location>
</feature>
<dbReference type="STRING" id="1293439.WH87_08725"/>
<keyword evidence="2" id="KW-0813">Transport</keyword>
<organism evidence="4 5">
    <name type="scientific">Devosia epidermidihirudinis</name>
    <dbReference type="NCBI Taxonomy" id="1293439"/>
    <lineage>
        <taxon>Bacteria</taxon>
        <taxon>Pseudomonadati</taxon>
        <taxon>Pseudomonadota</taxon>
        <taxon>Alphaproteobacteria</taxon>
        <taxon>Hyphomicrobiales</taxon>
        <taxon>Devosiaceae</taxon>
        <taxon>Devosia</taxon>
    </lineage>
</organism>
<dbReference type="PATRIC" id="fig|1293439.3.peg.1323"/>
<dbReference type="Proteomes" id="UP000033411">
    <property type="component" value="Unassembled WGS sequence"/>
</dbReference>
<dbReference type="Gene3D" id="1.20.1600.10">
    <property type="entry name" value="Outer membrane efflux proteins (OEP)"/>
    <property type="match status" value="1"/>
</dbReference>